<feature type="transmembrane region" description="Helical" evidence="4">
    <location>
        <begin position="239"/>
        <end position="257"/>
    </location>
</feature>
<feature type="transmembrane region" description="Helical" evidence="4">
    <location>
        <begin position="263"/>
        <end position="280"/>
    </location>
</feature>
<dbReference type="InterPro" id="IPR018060">
    <property type="entry name" value="HTH_AraC"/>
</dbReference>
<evidence type="ECO:0000313" key="6">
    <source>
        <dbReference type="EMBL" id="EJZ41645.1"/>
    </source>
</evidence>
<comment type="caution">
    <text evidence="6">The sequence shown here is derived from an EMBL/GenBank/DDBJ whole genome shotgun (WGS) entry which is preliminary data.</text>
</comment>
<gene>
    <name evidence="6" type="ORF">LEP1GSC178_3956</name>
</gene>
<dbReference type="InterPro" id="IPR009057">
    <property type="entry name" value="Homeodomain-like_sf"/>
</dbReference>
<dbReference type="Proteomes" id="UP000018720">
    <property type="component" value="Unassembled WGS sequence"/>
</dbReference>
<dbReference type="SUPFAM" id="SSF46689">
    <property type="entry name" value="Homeodomain-like"/>
    <property type="match status" value="1"/>
</dbReference>
<keyword evidence="2 6" id="KW-0238">DNA-binding</keyword>
<feature type="transmembrane region" description="Helical" evidence="4">
    <location>
        <begin position="292"/>
        <end position="314"/>
    </location>
</feature>
<sequence length="494" mass="58101">MIGCSPQGLTQLQNLEWHTNLVPDTLRVRRMDAGNWIRISIQNDSDIEAKKWIVFFSTNIMKLESCFYDSEGKYEQNIYTHPKEIDFSEISHAGFPHFPIRLNPRETRTFYYFLDSSEDMTYANFPVKLLDTTSFHQLNNLYPEMVFLLSSIVLLFLFLSFGYWLKTRQILFPILSLFAFVLSISFFVLHVTPLSLLIDWQEREFKFPYFLFQTVSYLILFAFLHYVKRLWEPVLAIRKRFLLASAFGLIFLFVPISKSIFEYRIIVLGLATGLSTYYFLKSHKLLFQFRNPVTIVYLACWAIFLILNLAKNLYHFDFYPYNTLSIFSFVLFTPFHFIIVGYCLYTMSKRNFFIDSSQRNSVRKSTLGSLEIGGLVDRIHRMLEEDKVYLRSPLREEILARELGIGLHQFSEIINVEFKTNFPSLINQYRIATAKRLLIEFPKMSIAEVRVRSGFSSKSAFNLEFKKVMGMSPNQFRGKIRTSVLVSKESSQRE</sequence>
<name>A0ABP2RDP2_9LEPT</name>
<dbReference type="InterPro" id="IPR020449">
    <property type="entry name" value="Tscrpt_reg_AraC-type_HTH"/>
</dbReference>
<evidence type="ECO:0000256" key="3">
    <source>
        <dbReference type="ARBA" id="ARBA00023163"/>
    </source>
</evidence>
<organism evidence="6 7">
    <name type="scientific">Leptospira licerasiae str. MMD4847</name>
    <dbReference type="NCBI Taxonomy" id="1049971"/>
    <lineage>
        <taxon>Bacteria</taxon>
        <taxon>Pseudomonadati</taxon>
        <taxon>Spirochaetota</taxon>
        <taxon>Spirochaetia</taxon>
        <taxon>Leptospirales</taxon>
        <taxon>Leptospiraceae</taxon>
        <taxon>Leptospira</taxon>
    </lineage>
</organism>
<feature type="transmembrane region" description="Helical" evidence="4">
    <location>
        <begin position="145"/>
        <end position="165"/>
    </location>
</feature>
<dbReference type="RefSeq" id="WP_008593408.1">
    <property type="nucleotide sequence ID" value="NZ_AHOM02000009.1"/>
</dbReference>
<evidence type="ECO:0000256" key="2">
    <source>
        <dbReference type="ARBA" id="ARBA00023125"/>
    </source>
</evidence>
<dbReference type="InterPro" id="IPR011622">
    <property type="entry name" value="7TMR_DISM_rcpt_extracell_dom2"/>
</dbReference>
<evidence type="ECO:0000256" key="1">
    <source>
        <dbReference type="ARBA" id="ARBA00023015"/>
    </source>
</evidence>
<protein>
    <submittedName>
        <fullName evidence="6">DNA-binding helix-turn-helix protein</fullName>
    </submittedName>
</protein>
<reference evidence="6 7" key="1">
    <citation type="submission" date="2012-08" db="EMBL/GenBank/DDBJ databases">
        <authorList>
            <person name="Harkins D.M."/>
            <person name="Durkin A.S."/>
            <person name="Selengut J.D."/>
            <person name="Sanka R."/>
            <person name="DePew J."/>
            <person name="Purushe J."/>
            <person name="Matthias M.A."/>
            <person name="Vinetz J.M."/>
            <person name="Sutton G.G."/>
            <person name="Nelson W.C."/>
            <person name="Fouts D.E."/>
        </authorList>
    </citation>
    <scope>NUCLEOTIDE SEQUENCE [LARGE SCALE GENOMIC DNA]</scope>
    <source>
        <strain evidence="6 7">MMD4847</strain>
    </source>
</reference>
<dbReference type="EMBL" id="AHOM02000009">
    <property type="protein sequence ID" value="EJZ41645.1"/>
    <property type="molecule type" value="Genomic_DNA"/>
</dbReference>
<keyword evidence="4" id="KW-1133">Transmembrane helix</keyword>
<feature type="transmembrane region" description="Helical" evidence="4">
    <location>
        <begin position="209"/>
        <end position="227"/>
    </location>
</feature>
<dbReference type="Gene3D" id="1.10.10.60">
    <property type="entry name" value="Homeodomain-like"/>
    <property type="match status" value="1"/>
</dbReference>
<dbReference type="SMART" id="SM00342">
    <property type="entry name" value="HTH_ARAC"/>
    <property type="match status" value="1"/>
</dbReference>
<dbReference type="PANTHER" id="PTHR43280:SF29">
    <property type="entry name" value="ARAC-FAMILY TRANSCRIPTIONAL REGULATOR"/>
    <property type="match status" value="1"/>
</dbReference>
<keyword evidence="4" id="KW-0812">Transmembrane</keyword>
<feature type="transmembrane region" description="Helical" evidence="4">
    <location>
        <begin position="170"/>
        <end position="189"/>
    </location>
</feature>
<keyword evidence="3" id="KW-0804">Transcription</keyword>
<evidence type="ECO:0000313" key="7">
    <source>
        <dbReference type="Proteomes" id="UP000018720"/>
    </source>
</evidence>
<accession>A0ABP2RDP2</accession>
<keyword evidence="7" id="KW-1185">Reference proteome</keyword>
<feature type="domain" description="HTH araC/xylS-type" evidence="5">
    <location>
        <begin position="377"/>
        <end position="479"/>
    </location>
</feature>
<dbReference type="Pfam" id="PF07696">
    <property type="entry name" value="7TMR-DISMED2"/>
    <property type="match status" value="1"/>
</dbReference>
<dbReference type="PROSITE" id="PS01124">
    <property type="entry name" value="HTH_ARAC_FAMILY_2"/>
    <property type="match status" value="1"/>
</dbReference>
<keyword evidence="1" id="KW-0805">Transcription regulation</keyword>
<keyword evidence="4" id="KW-0472">Membrane</keyword>
<dbReference type="GO" id="GO:0003677">
    <property type="term" value="F:DNA binding"/>
    <property type="evidence" value="ECO:0007669"/>
    <property type="project" value="UniProtKB-KW"/>
</dbReference>
<dbReference type="PRINTS" id="PR00032">
    <property type="entry name" value="HTHARAC"/>
</dbReference>
<proteinExistence type="predicted"/>
<dbReference type="Pfam" id="PF12833">
    <property type="entry name" value="HTH_18"/>
    <property type="match status" value="1"/>
</dbReference>
<evidence type="ECO:0000259" key="5">
    <source>
        <dbReference type="PROSITE" id="PS01124"/>
    </source>
</evidence>
<evidence type="ECO:0000256" key="4">
    <source>
        <dbReference type="SAM" id="Phobius"/>
    </source>
</evidence>
<dbReference type="PANTHER" id="PTHR43280">
    <property type="entry name" value="ARAC-FAMILY TRANSCRIPTIONAL REGULATOR"/>
    <property type="match status" value="1"/>
</dbReference>
<feature type="transmembrane region" description="Helical" evidence="4">
    <location>
        <begin position="326"/>
        <end position="345"/>
    </location>
</feature>